<evidence type="ECO:0000313" key="1">
    <source>
        <dbReference type="EMBL" id="NHA67858.1"/>
    </source>
</evidence>
<protein>
    <recommendedName>
        <fullName evidence="3">Sugar phosphate isomerase</fullName>
    </recommendedName>
</protein>
<comment type="caution">
    <text evidence="1">The sequence shown here is derived from an EMBL/GenBank/DDBJ whole genome shotgun (WGS) entry which is preliminary data.</text>
</comment>
<organism evidence="1 2">
    <name type="scientific">Phycicoccus flavus</name>
    <dbReference type="NCBI Taxonomy" id="2502783"/>
    <lineage>
        <taxon>Bacteria</taxon>
        <taxon>Bacillati</taxon>
        <taxon>Actinomycetota</taxon>
        <taxon>Actinomycetes</taxon>
        <taxon>Micrococcales</taxon>
        <taxon>Intrasporangiaceae</taxon>
        <taxon>Phycicoccus</taxon>
    </lineage>
</organism>
<dbReference type="InterPro" id="IPR047715">
    <property type="entry name" value="EboA_dom"/>
</dbReference>
<gene>
    <name evidence="1" type="ORF">EPD83_007305</name>
</gene>
<sequence length="195" mass="20960">MTWTDDARRSVAADGESVLALFPAAARHARTEGLDGERVRADLLVAIPGPVDEVARLVTLVYQRGDNVEKLAVLRALPDLDHSTGRRPPVGGALVDLLRDALRTNDTRLVGAALGRYGADHLEAPTWRQGVVKALFTGVPLDEVEELSTRSDATLRRMVADLVAERRAAGRDVPDDAWRVVDADAAEATVPGRAS</sequence>
<name>A0A8T6R0P7_9MICO</name>
<dbReference type="Proteomes" id="UP000287866">
    <property type="component" value="Unassembled WGS sequence"/>
</dbReference>
<dbReference type="EMBL" id="SAYU02000018">
    <property type="protein sequence ID" value="NHA67858.1"/>
    <property type="molecule type" value="Genomic_DNA"/>
</dbReference>
<dbReference type="RefSeq" id="WP_164896176.1">
    <property type="nucleotide sequence ID" value="NZ_SAYU02000018.1"/>
</dbReference>
<dbReference type="NCBIfam" id="NF035938">
    <property type="entry name" value="EboA_domain"/>
    <property type="match status" value="1"/>
</dbReference>
<accession>A0A8T6R0P7</accession>
<keyword evidence="2" id="KW-1185">Reference proteome</keyword>
<evidence type="ECO:0008006" key="3">
    <source>
        <dbReference type="Google" id="ProtNLM"/>
    </source>
</evidence>
<dbReference type="AlphaFoldDB" id="A0A8T6R0P7"/>
<proteinExistence type="predicted"/>
<reference evidence="1" key="1">
    <citation type="submission" date="2020-03" db="EMBL/GenBank/DDBJ databases">
        <title>Phycicoccus flavus sp. nov., a novel endophytic actinobacterium isolated from branch of Kandelia candel.</title>
        <authorList>
            <person name="Tuo L."/>
        </authorList>
    </citation>
    <scope>NUCLEOTIDE SEQUENCE</scope>
    <source>
        <strain evidence="1">CMS6Z-2</strain>
    </source>
</reference>
<evidence type="ECO:0000313" key="2">
    <source>
        <dbReference type="Proteomes" id="UP000287866"/>
    </source>
</evidence>